<feature type="signal peptide" evidence="3">
    <location>
        <begin position="1"/>
        <end position="18"/>
    </location>
</feature>
<organism evidence="5 6">
    <name type="scientific">Blattamonas nauphoetae</name>
    <dbReference type="NCBI Taxonomy" id="2049346"/>
    <lineage>
        <taxon>Eukaryota</taxon>
        <taxon>Metamonada</taxon>
        <taxon>Preaxostyla</taxon>
        <taxon>Oxymonadida</taxon>
        <taxon>Blattamonas</taxon>
    </lineage>
</organism>
<dbReference type="SMART" id="SM00220">
    <property type="entry name" value="S_TKc"/>
    <property type="match status" value="1"/>
</dbReference>
<sequence length="1326" mass="142197">MNVVTLFFVLSQLLAVHTSQDQAPKSLSLFLETETGKLNQNGHEAISLLMEGQYIGNKIDIFDESIELSGSSSTSSKTTIEIGADKIASHEDDTLRNSNVGTCENCLFSLWNSSLSIKSIDFSLIDNSAERRQQKNEARASRLAIVTNSMLTIADSVLAVPSISSPILISSRNSHSSTMQTSVLLEKCSISNDVGEMRGIVETSAFPSFGGSVSVSIVGCSFDSATILGNDGVGLSLTRTADQSGEDIGTISSSLIGCSFVNMSSIDSSCQPHLPHLSQTMLGCVVSLTSSHLSGSTIRDVNTGGSVLCSNSSFSSLLSSIHDNANPSITLPDGTTPEFAPASTFLLESDLSSGTSAIFSHCHFVSDPTPTHTRPLFFNGYPGSIALLFCSFTNAVCTDTYGGAVKIQSESAPATNYVKITSCNFTDCSAAHNGGGLSLSSTAIITVSGCRCVGCFLTKTLGTPSGGGMLVYFSITPGSALSNLEFEQCTSTYSAGGLSVGNVQSTHLVKYLSFKACSATSPDQTGSGGGMTLSSPLSEGDQLSASNLNFEDCSADEQGGGLSVFSFSGSITLSNCEFIRCKVTNPASFYTMGGGLLVYAYADKATVKGCQFIDCSSTALGGAASGMLYAFEMSDCLLRNCSSKTSGAVCIIPMSDSPIALTNTLFVGNTVSDTPTYFDQHESMKDALQFVDIFIEDMMTINPTNVTINDCWTTTTPNSVGMYSTTNAYTPQQTYHRVDKNAFLKMGPYLTQAVEASLDVVSWRIDLIVKGKVPLESQVYEVTVKEEGGSEQTGKLNFNAGVGSLLPSSNLDLKFSTTYTITKIVGVVPSSTFNAISITAEAWTFNLGDSPEKYSFTTPAQPPTLLVSTAHLTEESQPFAFVILIFDRDVSGSYDIVVEERGKDETITVAVNGMSVKGESQNFRVVGDNRVLTHDTTYTIKSIMPTPGTESAATVWMNKTITFDIPKSLYTTDKKALSPEMKAMLSWLIPVIVSVCVALLVAIIVIVLLRRRYKKSQTPAKEMEEQVHVQVEDKMDVLEGEFDGHTQSFIRTDGMSHSAFASSNSDNPTDLIRSREGIKSQTQSASNVAEVMECNGEFPVTVSRVHETLYSVLHKEQRDLRKRAIGLQIVNGLKEVVANRGWSDVLTRLSSHWVLLDSAGNVQLKLQMNASEAEQEATQTQTQKPQPVSDLEGNQNETAKSARKEEKDKTGMDGLRWRAPEVVASNGGQVDGHKAAVFSLGLVLWEIETGQVPFRELDAVNAQRQSGTGVGPKMDDLKNEEFIALIHRCVSVNPKQRPTLTEVGDFLSSHPDESTGASRNEKELTP</sequence>
<feature type="region of interest" description="Disordered" evidence="1">
    <location>
        <begin position="1170"/>
        <end position="1211"/>
    </location>
</feature>
<dbReference type="Pfam" id="PF07714">
    <property type="entry name" value="PK_Tyr_Ser-Thr"/>
    <property type="match status" value="1"/>
</dbReference>
<gene>
    <name evidence="5" type="ORF">BLNAU_5222</name>
</gene>
<keyword evidence="3" id="KW-0732">Signal</keyword>
<name>A0ABQ9Y7M8_9EUKA</name>
<feature type="chain" id="PRO_5046852206" description="Protein kinase domain-containing protein" evidence="3">
    <location>
        <begin position="19"/>
        <end position="1326"/>
    </location>
</feature>
<proteinExistence type="predicted"/>
<evidence type="ECO:0000256" key="1">
    <source>
        <dbReference type="SAM" id="MobiDB-lite"/>
    </source>
</evidence>
<evidence type="ECO:0000313" key="6">
    <source>
        <dbReference type="Proteomes" id="UP001281761"/>
    </source>
</evidence>
<dbReference type="Pfam" id="PF13229">
    <property type="entry name" value="Beta_helix"/>
    <property type="match status" value="1"/>
</dbReference>
<feature type="transmembrane region" description="Helical" evidence="2">
    <location>
        <begin position="984"/>
        <end position="1009"/>
    </location>
</feature>
<dbReference type="SUPFAM" id="SSF56112">
    <property type="entry name" value="Protein kinase-like (PK-like)"/>
    <property type="match status" value="1"/>
</dbReference>
<feature type="compositionally biased region" description="Basic and acidic residues" evidence="1">
    <location>
        <begin position="1200"/>
        <end position="1211"/>
    </location>
</feature>
<dbReference type="Proteomes" id="UP001281761">
    <property type="component" value="Unassembled WGS sequence"/>
</dbReference>
<dbReference type="PANTHER" id="PTHR44329:SF246">
    <property type="entry name" value="SERINE_THREONINE-PROTEIN KINASE TNNI3K"/>
    <property type="match status" value="1"/>
</dbReference>
<dbReference type="Gene3D" id="1.10.510.10">
    <property type="entry name" value="Transferase(Phosphotransferase) domain 1"/>
    <property type="match status" value="1"/>
</dbReference>
<keyword evidence="2" id="KW-1133">Transmembrane helix</keyword>
<dbReference type="PANTHER" id="PTHR44329">
    <property type="entry name" value="SERINE/THREONINE-PROTEIN KINASE TNNI3K-RELATED"/>
    <property type="match status" value="1"/>
</dbReference>
<feature type="compositionally biased region" description="Low complexity" evidence="1">
    <location>
        <begin position="1170"/>
        <end position="1183"/>
    </location>
</feature>
<dbReference type="PROSITE" id="PS50011">
    <property type="entry name" value="PROTEIN_KINASE_DOM"/>
    <property type="match status" value="1"/>
</dbReference>
<reference evidence="5 6" key="1">
    <citation type="journal article" date="2022" name="bioRxiv">
        <title>Genomics of Preaxostyla Flagellates Illuminates Evolutionary Transitions and the Path Towards Mitochondrial Loss.</title>
        <authorList>
            <person name="Novak L.V.F."/>
            <person name="Treitli S.C."/>
            <person name="Pyrih J."/>
            <person name="Halakuc P."/>
            <person name="Pipaliya S.V."/>
            <person name="Vacek V."/>
            <person name="Brzon O."/>
            <person name="Soukal P."/>
            <person name="Eme L."/>
            <person name="Dacks J.B."/>
            <person name="Karnkowska A."/>
            <person name="Elias M."/>
            <person name="Hampl V."/>
        </authorList>
    </citation>
    <scope>NUCLEOTIDE SEQUENCE [LARGE SCALE GENOMIC DNA]</scope>
    <source>
        <strain evidence="5">NAU3</strain>
        <tissue evidence="5">Gut</tissue>
    </source>
</reference>
<protein>
    <recommendedName>
        <fullName evidence="4">Protein kinase domain-containing protein</fullName>
    </recommendedName>
</protein>
<dbReference type="SUPFAM" id="SSF51126">
    <property type="entry name" value="Pectin lyase-like"/>
    <property type="match status" value="1"/>
</dbReference>
<comment type="caution">
    <text evidence="5">The sequence shown here is derived from an EMBL/GenBank/DDBJ whole genome shotgun (WGS) entry which is preliminary data.</text>
</comment>
<feature type="domain" description="Protein kinase" evidence="4">
    <location>
        <begin position="941"/>
        <end position="1313"/>
    </location>
</feature>
<dbReference type="InterPro" id="IPR011009">
    <property type="entry name" value="Kinase-like_dom_sf"/>
</dbReference>
<dbReference type="InterPro" id="IPR051681">
    <property type="entry name" value="Ser/Thr_Kinases-Pseudokinases"/>
</dbReference>
<dbReference type="EMBL" id="JARBJD010000027">
    <property type="protein sequence ID" value="KAK2959733.1"/>
    <property type="molecule type" value="Genomic_DNA"/>
</dbReference>
<keyword evidence="6" id="KW-1185">Reference proteome</keyword>
<dbReference type="InterPro" id="IPR001245">
    <property type="entry name" value="Ser-Thr/Tyr_kinase_cat_dom"/>
</dbReference>
<evidence type="ECO:0000259" key="4">
    <source>
        <dbReference type="PROSITE" id="PS50011"/>
    </source>
</evidence>
<keyword evidence="2" id="KW-0812">Transmembrane</keyword>
<keyword evidence="2" id="KW-0472">Membrane</keyword>
<evidence type="ECO:0000313" key="5">
    <source>
        <dbReference type="EMBL" id="KAK2959733.1"/>
    </source>
</evidence>
<evidence type="ECO:0000256" key="2">
    <source>
        <dbReference type="SAM" id="Phobius"/>
    </source>
</evidence>
<evidence type="ECO:0000256" key="3">
    <source>
        <dbReference type="SAM" id="SignalP"/>
    </source>
</evidence>
<feature type="region of interest" description="Disordered" evidence="1">
    <location>
        <begin position="1301"/>
        <end position="1326"/>
    </location>
</feature>
<dbReference type="InterPro" id="IPR000719">
    <property type="entry name" value="Prot_kinase_dom"/>
</dbReference>
<dbReference type="InterPro" id="IPR039448">
    <property type="entry name" value="Beta_helix"/>
</dbReference>
<dbReference type="InterPro" id="IPR011050">
    <property type="entry name" value="Pectin_lyase_fold/virulence"/>
</dbReference>
<accession>A0ABQ9Y7M8</accession>